<dbReference type="InterPro" id="IPR003583">
    <property type="entry name" value="Hlx-hairpin-Hlx_DNA-bd_motif"/>
</dbReference>
<dbReference type="Gene3D" id="2.40.50.140">
    <property type="entry name" value="Nucleic acid-binding proteins"/>
    <property type="match status" value="1"/>
</dbReference>
<dbReference type="GO" id="GO:0000400">
    <property type="term" value="F:four-way junction DNA binding"/>
    <property type="evidence" value="ECO:0007669"/>
    <property type="project" value="UniProtKB-UniRule"/>
</dbReference>
<dbReference type="InterPro" id="IPR036267">
    <property type="entry name" value="RuvA_C_sf"/>
</dbReference>
<comment type="subcellular location">
    <subcellularLocation>
        <location evidence="6">Cytoplasm</location>
    </subcellularLocation>
</comment>
<dbReference type="InterPro" id="IPR011114">
    <property type="entry name" value="RuvA_C"/>
</dbReference>
<dbReference type="InterPro" id="IPR013849">
    <property type="entry name" value="DNA_helicase_Holl-junc_RuvA_I"/>
</dbReference>
<reference evidence="8 9" key="1">
    <citation type="submission" date="2017-11" db="EMBL/GenBank/DDBJ databases">
        <title>Draft genome sequences of strains TRE 1, TRE D, TRE H and TRI 7, isolated from tamarins, belonging to four potential novel Bifidobacterium species.</title>
        <authorList>
            <person name="Mattarelli P."/>
            <person name="Modesto M."/>
            <person name="Bonetti A."/>
            <person name="Puglisi E."/>
            <person name="Morelli L."/>
        </authorList>
    </citation>
    <scope>NUCLEOTIDE SEQUENCE [LARGE SCALE GENOMIC DNA]</scope>
    <source>
        <strain evidence="9">TRED</strain>
    </source>
</reference>
<proteinExistence type="inferred from homology"/>
<name>A0A2M9HTA5_9BIFI</name>
<comment type="subunit">
    <text evidence="6">Homotetramer. Forms an RuvA(8)-RuvB(12)-Holliday junction (HJ) complex. HJ DNA is sandwiched between 2 RuvA tetramers; dsDNA enters through RuvA and exits via RuvB. An RuvB hexamer assembles on each DNA strand where it exits the tetramer. Each RuvB hexamer is contacted by two RuvA subunits (via domain III) on 2 adjacent RuvB subunits; this complex drives branch migration. In the full resolvosome a probable DNA-RuvA(4)-RuvB(12)-RuvC(2) complex forms which resolves the HJ.</text>
</comment>
<comment type="function">
    <text evidence="6">The RuvA-RuvB-RuvC complex processes Holliday junction (HJ) DNA during genetic recombination and DNA repair, while the RuvA-RuvB complex plays an important role in the rescue of blocked DNA replication forks via replication fork reversal (RFR). RuvA specifically binds to HJ cruciform DNA, conferring on it an open structure. The RuvB hexamer acts as an ATP-dependent pump, pulling dsDNA into and through the RuvAB complex. HJ branch migration allows RuvC to scan DNA until it finds its consensus sequence, where it cleaves and resolves the cruciform DNA.</text>
</comment>
<evidence type="ECO:0000256" key="1">
    <source>
        <dbReference type="ARBA" id="ARBA00022490"/>
    </source>
</evidence>
<evidence type="ECO:0000313" key="8">
    <source>
        <dbReference type="EMBL" id="PJM80029.1"/>
    </source>
</evidence>
<dbReference type="OrthoDB" id="5293449at2"/>
<dbReference type="GO" id="GO:0006281">
    <property type="term" value="P:DNA repair"/>
    <property type="evidence" value="ECO:0007669"/>
    <property type="project" value="UniProtKB-UniRule"/>
</dbReference>
<dbReference type="HAMAP" id="MF_00031">
    <property type="entry name" value="DNA_HJ_migration_RuvA"/>
    <property type="match status" value="1"/>
</dbReference>
<comment type="caution">
    <text evidence="8">The sequence shown here is derived from an EMBL/GenBank/DDBJ whole genome shotgun (WGS) entry which is preliminary data.</text>
</comment>
<dbReference type="Pfam" id="PF07499">
    <property type="entry name" value="RuvA_C"/>
    <property type="match status" value="1"/>
</dbReference>
<dbReference type="Gene3D" id="1.10.8.10">
    <property type="entry name" value="DNA helicase RuvA subunit, C-terminal domain"/>
    <property type="match status" value="1"/>
</dbReference>
<dbReference type="NCBIfam" id="TIGR00084">
    <property type="entry name" value="ruvA"/>
    <property type="match status" value="1"/>
</dbReference>
<dbReference type="CDD" id="cd14332">
    <property type="entry name" value="UBA_RuvA_C"/>
    <property type="match status" value="1"/>
</dbReference>
<keyword evidence="5 6" id="KW-0234">DNA repair</keyword>
<dbReference type="GO" id="GO:0005524">
    <property type="term" value="F:ATP binding"/>
    <property type="evidence" value="ECO:0007669"/>
    <property type="project" value="InterPro"/>
</dbReference>
<feature type="region of interest" description="Domain III" evidence="6">
    <location>
        <begin position="151"/>
        <end position="209"/>
    </location>
</feature>
<organism evidence="8 9">
    <name type="scientific">Bifidobacterium scaligerum</name>
    <dbReference type="NCBI Taxonomy" id="2052656"/>
    <lineage>
        <taxon>Bacteria</taxon>
        <taxon>Bacillati</taxon>
        <taxon>Actinomycetota</taxon>
        <taxon>Actinomycetes</taxon>
        <taxon>Bifidobacteriales</taxon>
        <taxon>Bifidobacteriaceae</taxon>
        <taxon>Bifidobacterium</taxon>
    </lineage>
</organism>
<dbReference type="GO" id="GO:0048476">
    <property type="term" value="C:Holliday junction resolvase complex"/>
    <property type="evidence" value="ECO:0007669"/>
    <property type="project" value="UniProtKB-UniRule"/>
</dbReference>
<keyword evidence="2 6" id="KW-0227">DNA damage</keyword>
<dbReference type="InterPro" id="IPR010994">
    <property type="entry name" value="RuvA_2-like"/>
</dbReference>
<protein>
    <recommendedName>
        <fullName evidence="6">Holliday junction branch migration complex subunit RuvA</fullName>
    </recommendedName>
</protein>
<dbReference type="Gene3D" id="1.10.150.20">
    <property type="entry name" value="5' to 3' exonuclease, C-terminal subdomain"/>
    <property type="match status" value="1"/>
</dbReference>
<keyword evidence="3 6" id="KW-0238">DNA-binding</keyword>
<dbReference type="GO" id="GO:0009378">
    <property type="term" value="F:four-way junction helicase activity"/>
    <property type="evidence" value="ECO:0007669"/>
    <property type="project" value="InterPro"/>
</dbReference>
<accession>A0A2M9HTA5</accession>
<dbReference type="Pfam" id="PF01330">
    <property type="entry name" value="RuvA_N"/>
    <property type="match status" value="1"/>
</dbReference>
<comment type="caution">
    <text evidence="6">Lacks conserved residue(s) required for the propagation of feature annotation.</text>
</comment>
<sequence length="209" mass="22239">MIGMLFGRVESVEADTALINVGGVGYEVRMSSTDLSRLHSGQETSVYTYMNLSQDAITLHGFLDKDAKKTFLQLIKVSGIGPKVAQSLLSTLTPVQLAHAIADNDAAALAKAPGLGKKGAQKIILELKGSIDLSQIEGSVSAEQGVTVSAVDTGMEQVVEGLMSLGWRQQDAQQAVNEAINDNDINTPLTSDDVPRVLRFALALMDRGR</sequence>
<evidence type="ECO:0000256" key="4">
    <source>
        <dbReference type="ARBA" id="ARBA00023172"/>
    </source>
</evidence>
<dbReference type="GO" id="GO:0005737">
    <property type="term" value="C:cytoplasm"/>
    <property type="evidence" value="ECO:0007669"/>
    <property type="project" value="UniProtKB-SubCell"/>
</dbReference>
<feature type="domain" description="Helix-hairpin-helix DNA-binding motif class 1" evidence="7">
    <location>
        <begin position="107"/>
        <end position="126"/>
    </location>
</feature>
<dbReference type="SUPFAM" id="SSF50249">
    <property type="entry name" value="Nucleic acid-binding proteins"/>
    <property type="match status" value="1"/>
</dbReference>
<dbReference type="SUPFAM" id="SSF47781">
    <property type="entry name" value="RuvA domain 2-like"/>
    <property type="match status" value="1"/>
</dbReference>
<dbReference type="Pfam" id="PF14520">
    <property type="entry name" value="HHH_5"/>
    <property type="match status" value="1"/>
</dbReference>
<dbReference type="AlphaFoldDB" id="A0A2M9HTA5"/>
<dbReference type="EMBL" id="PGLQ01000001">
    <property type="protein sequence ID" value="PJM80029.1"/>
    <property type="molecule type" value="Genomic_DNA"/>
</dbReference>
<dbReference type="GO" id="GO:0009379">
    <property type="term" value="C:Holliday junction helicase complex"/>
    <property type="evidence" value="ECO:0007669"/>
    <property type="project" value="InterPro"/>
</dbReference>
<keyword evidence="1 6" id="KW-0963">Cytoplasm</keyword>
<comment type="domain">
    <text evidence="6">Has three domains with a flexible linker between the domains II and III and assumes an 'L' shape. Domain III is highly mobile and contacts RuvB.</text>
</comment>
<dbReference type="Proteomes" id="UP000228755">
    <property type="component" value="Unassembled WGS sequence"/>
</dbReference>
<evidence type="ECO:0000256" key="3">
    <source>
        <dbReference type="ARBA" id="ARBA00023125"/>
    </source>
</evidence>
<feature type="domain" description="Helix-hairpin-helix DNA-binding motif class 1" evidence="7">
    <location>
        <begin position="72"/>
        <end position="91"/>
    </location>
</feature>
<dbReference type="RefSeq" id="WP_100495799.1">
    <property type="nucleotide sequence ID" value="NZ_PGLQ01000001.1"/>
</dbReference>
<dbReference type="SUPFAM" id="SSF46929">
    <property type="entry name" value="DNA helicase RuvA subunit, C-terminal domain"/>
    <property type="match status" value="1"/>
</dbReference>
<evidence type="ECO:0000256" key="5">
    <source>
        <dbReference type="ARBA" id="ARBA00023204"/>
    </source>
</evidence>
<dbReference type="InterPro" id="IPR000085">
    <property type="entry name" value="RuvA"/>
</dbReference>
<dbReference type="GO" id="GO:0006310">
    <property type="term" value="P:DNA recombination"/>
    <property type="evidence" value="ECO:0007669"/>
    <property type="project" value="UniProtKB-UniRule"/>
</dbReference>
<keyword evidence="9" id="KW-1185">Reference proteome</keyword>
<dbReference type="SMART" id="SM00278">
    <property type="entry name" value="HhH1"/>
    <property type="match status" value="2"/>
</dbReference>
<comment type="similarity">
    <text evidence="6">Belongs to the RuvA family.</text>
</comment>
<gene>
    <name evidence="6" type="primary">ruvA</name>
    <name evidence="8" type="ORF">CUU80_02550</name>
</gene>
<evidence type="ECO:0000259" key="7">
    <source>
        <dbReference type="SMART" id="SM00278"/>
    </source>
</evidence>
<evidence type="ECO:0000256" key="6">
    <source>
        <dbReference type="HAMAP-Rule" id="MF_00031"/>
    </source>
</evidence>
<evidence type="ECO:0000256" key="2">
    <source>
        <dbReference type="ARBA" id="ARBA00022763"/>
    </source>
</evidence>
<keyword evidence="4 6" id="KW-0233">DNA recombination</keyword>
<dbReference type="InterPro" id="IPR012340">
    <property type="entry name" value="NA-bd_OB-fold"/>
</dbReference>
<evidence type="ECO:0000313" key="9">
    <source>
        <dbReference type="Proteomes" id="UP000228755"/>
    </source>
</evidence>